<evidence type="ECO:0000313" key="3">
    <source>
        <dbReference type="Proteomes" id="UP000054921"/>
    </source>
</evidence>
<evidence type="ECO:0008006" key="5">
    <source>
        <dbReference type="Google" id="ProtNLM"/>
    </source>
</evidence>
<protein>
    <recommendedName>
        <fullName evidence="5">Substrate of the Dot/Icm secretion system</fullName>
    </recommendedName>
</protein>
<accession>A0A0W0SB73</accession>
<proteinExistence type="predicted"/>
<dbReference type="PATRIC" id="fig|28084.5.peg.2520"/>
<reference evidence="1 3" key="1">
    <citation type="submission" date="2015-11" db="EMBL/GenBank/DDBJ databases">
        <title>Genomic analysis of 38 Legionella species identifies large and diverse effector repertoires.</title>
        <authorList>
            <person name="Burstein D."/>
            <person name="Amaro F."/>
            <person name="Zusman T."/>
            <person name="Lifshitz Z."/>
            <person name="Cohen O."/>
            <person name="Gilbert J.A."/>
            <person name="Pupko T."/>
            <person name="Shuman H.A."/>
            <person name="Segal G."/>
        </authorList>
    </citation>
    <scope>NUCLEOTIDE SEQUENCE [LARGE SCALE GENOMIC DNA]</scope>
    <source>
        <strain evidence="1 3">ORW</strain>
    </source>
</reference>
<dbReference type="EMBL" id="LR134173">
    <property type="protein sequence ID" value="VEB38889.1"/>
    <property type="molecule type" value="Genomic_DNA"/>
</dbReference>
<dbReference type="Proteomes" id="UP000054921">
    <property type="component" value="Unassembled WGS sequence"/>
</dbReference>
<dbReference type="AlphaFoldDB" id="A0A0W0SB73"/>
<name>A0A0W0SB73_9GAMM</name>
<dbReference type="STRING" id="28084.Lche_2328"/>
<dbReference type="RefSeq" id="WP_028379939.1">
    <property type="nucleotide sequence ID" value="NZ_CAAAIT010000001.1"/>
</dbReference>
<gene>
    <name evidence="1" type="ORF">Lche_2328</name>
    <name evidence="2" type="ORF">NCTC11976_02966</name>
</gene>
<evidence type="ECO:0000313" key="1">
    <source>
        <dbReference type="EMBL" id="KTC80308.1"/>
    </source>
</evidence>
<evidence type="ECO:0000313" key="4">
    <source>
        <dbReference type="Proteomes" id="UP000277577"/>
    </source>
</evidence>
<keyword evidence="4" id="KW-1185">Reference proteome</keyword>
<reference evidence="2 4" key="2">
    <citation type="submission" date="2018-12" db="EMBL/GenBank/DDBJ databases">
        <authorList>
            <consortium name="Pathogen Informatics"/>
        </authorList>
    </citation>
    <scope>NUCLEOTIDE SEQUENCE [LARGE SCALE GENOMIC DNA]</scope>
    <source>
        <strain evidence="2 4">NCTC11976</strain>
    </source>
</reference>
<dbReference type="Proteomes" id="UP000277577">
    <property type="component" value="Chromosome"/>
</dbReference>
<evidence type="ECO:0000313" key="2">
    <source>
        <dbReference type="EMBL" id="VEB38889.1"/>
    </source>
</evidence>
<dbReference type="OrthoDB" id="5639100at2"/>
<organism evidence="1 3">
    <name type="scientific">Legionella cherrii</name>
    <dbReference type="NCBI Taxonomy" id="28084"/>
    <lineage>
        <taxon>Bacteria</taxon>
        <taxon>Pseudomonadati</taxon>
        <taxon>Pseudomonadota</taxon>
        <taxon>Gammaproteobacteria</taxon>
        <taxon>Legionellales</taxon>
        <taxon>Legionellaceae</taxon>
        <taxon>Legionella</taxon>
    </lineage>
</organism>
<sequence>MPNSREMLLKILNKTKNSLQNKVPPFQIECLDMFQKKIQAIQVDEISEMDLQVCDVLLDKCFCDLDDMVPREHRIIGLINKANLTNDDFYTKVAKIFDNEIKRINNLSRNGFYDQTVTHVKKIVIDMKTELTNIKNELNPQYHNMKTHHGFLC</sequence>
<dbReference type="EMBL" id="LNXW01000013">
    <property type="protein sequence ID" value="KTC80308.1"/>
    <property type="molecule type" value="Genomic_DNA"/>
</dbReference>